<proteinExistence type="predicted"/>
<evidence type="ECO:0000313" key="2">
    <source>
        <dbReference type="Proteomes" id="UP000442714"/>
    </source>
</evidence>
<dbReference type="EMBL" id="WTYX01000001">
    <property type="protein sequence ID" value="MXO90440.1"/>
    <property type="molecule type" value="Genomic_DNA"/>
</dbReference>
<dbReference type="AlphaFoldDB" id="A0A844ZTJ4"/>
<reference evidence="1 2" key="1">
    <citation type="submission" date="2019-12" db="EMBL/GenBank/DDBJ databases">
        <title>Genomic-based taxomic classification of the family Erythrobacteraceae.</title>
        <authorList>
            <person name="Xu L."/>
        </authorList>
    </citation>
    <scope>NUCLEOTIDE SEQUENCE [LARGE SCALE GENOMIC DNA]</scope>
    <source>
        <strain evidence="1 2">KCTC 52763</strain>
    </source>
</reference>
<protein>
    <submittedName>
        <fullName evidence="1">Uncharacterized protein</fullName>
    </submittedName>
</protein>
<dbReference type="Proteomes" id="UP000442714">
    <property type="component" value="Unassembled WGS sequence"/>
</dbReference>
<dbReference type="RefSeq" id="WP_160603899.1">
    <property type="nucleotide sequence ID" value="NZ_WTYX01000001.1"/>
</dbReference>
<evidence type="ECO:0000313" key="1">
    <source>
        <dbReference type="EMBL" id="MXO90440.1"/>
    </source>
</evidence>
<name>A0A844ZTJ4_9SPHN</name>
<comment type="caution">
    <text evidence="1">The sequence shown here is derived from an EMBL/GenBank/DDBJ whole genome shotgun (WGS) entry which is preliminary data.</text>
</comment>
<accession>A0A844ZTJ4</accession>
<dbReference type="OrthoDB" id="7596165at2"/>
<sequence length="73" mass="8246">MTDYQCWFCGEGINQSDCGAVIITIENLWRWNKASSETDAPAQAVFAHRECAKRKLRGQGMEFDPGVFNEDDS</sequence>
<organism evidence="1 2">
    <name type="scientific">Pontixanthobacter aquaemixtae</name>
    <dbReference type="NCBI Taxonomy" id="1958940"/>
    <lineage>
        <taxon>Bacteria</taxon>
        <taxon>Pseudomonadati</taxon>
        <taxon>Pseudomonadota</taxon>
        <taxon>Alphaproteobacteria</taxon>
        <taxon>Sphingomonadales</taxon>
        <taxon>Erythrobacteraceae</taxon>
        <taxon>Pontixanthobacter</taxon>
    </lineage>
</organism>
<keyword evidence="2" id="KW-1185">Reference proteome</keyword>
<gene>
    <name evidence="1" type="ORF">GRI41_06375</name>
</gene>